<evidence type="ECO:0000256" key="2">
    <source>
        <dbReference type="ARBA" id="ARBA00022801"/>
    </source>
</evidence>
<proteinExistence type="inferred from homology"/>
<comment type="caution">
    <text evidence="4">The sequence shown here is derived from an EMBL/GenBank/DDBJ whole genome shotgun (WGS) entry which is preliminary data.</text>
</comment>
<dbReference type="InterPro" id="IPR026891">
    <property type="entry name" value="Fn3-like"/>
</dbReference>
<dbReference type="Gene3D" id="3.40.50.1700">
    <property type="entry name" value="Glycoside hydrolase family 3 C-terminal domain"/>
    <property type="match status" value="1"/>
</dbReference>
<dbReference type="AlphaFoldDB" id="A0A3A4NVA0"/>
<gene>
    <name evidence="4" type="ORF">C4520_08260</name>
</gene>
<reference evidence="4 5" key="1">
    <citation type="journal article" date="2017" name="ISME J.">
        <title>Energy and carbon metabolisms in a deep terrestrial subsurface fluid microbial community.</title>
        <authorList>
            <person name="Momper L."/>
            <person name="Jungbluth S.P."/>
            <person name="Lee M.D."/>
            <person name="Amend J.P."/>
        </authorList>
    </citation>
    <scope>NUCLEOTIDE SEQUENCE [LARGE SCALE GENOMIC DNA]</scope>
    <source>
        <strain evidence="4">SURF_5</strain>
    </source>
</reference>
<dbReference type="InterPro" id="IPR013783">
    <property type="entry name" value="Ig-like_fold"/>
</dbReference>
<evidence type="ECO:0000313" key="5">
    <source>
        <dbReference type="Proteomes" id="UP000265882"/>
    </source>
</evidence>
<comment type="similarity">
    <text evidence="1">Belongs to the glycosyl hydrolase 3 family.</text>
</comment>
<protein>
    <recommendedName>
        <fullName evidence="3">Fibronectin type III-like domain-containing protein</fullName>
    </recommendedName>
</protein>
<evidence type="ECO:0000256" key="1">
    <source>
        <dbReference type="ARBA" id="ARBA00005336"/>
    </source>
</evidence>
<dbReference type="Pfam" id="PF14310">
    <property type="entry name" value="Fn3-like"/>
    <property type="match status" value="1"/>
</dbReference>
<evidence type="ECO:0000259" key="3">
    <source>
        <dbReference type="SMART" id="SM01217"/>
    </source>
</evidence>
<dbReference type="PANTHER" id="PTHR30620:SF123">
    <property type="entry name" value="BETA-XYLOSIDASE"/>
    <property type="match status" value="1"/>
</dbReference>
<dbReference type="Pfam" id="PF00933">
    <property type="entry name" value="Glyco_hydro_3"/>
    <property type="match status" value="1"/>
</dbReference>
<evidence type="ECO:0000313" key="4">
    <source>
        <dbReference type="EMBL" id="RJP22485.1"/>
    </source>
</evidence>
<dbReference type="Gene3D" id="3.20.20.300">
    <property type="entry name" value="Glycoside hydrolase, family 3, N-terminal domain"/>
    <property type="match status" value="1"/>
</dbReference>
<keyword evidence="2" id="KW-0378">Hydrolase</keyword>
<sequence length="770" mass="82918">MTKLVYKDPLKSADERARDLLARMNIDEKISQLTSVWLQLDAASGEFSPNQSMLSVDYDPQEQMRHGIGQITRPLGTQPIDPKEGAKLVNSLQKKLIENTRLGIPAICHEECLSGLMAQGATSFPSPLNYGATWDLRLLERVGDVIRRQMRAVGTHQGLAPVCDVARDARWGRIEETIGEDPYLVGVMVTHYVMGLQGNDMRNGVAATLKHFAGYSFSEGGRNFAPAHVGRREFSDVFLAPFEMAVKEGGALSVMNAYQDFDGEAPAASRWLLTEVLREKWGFDGVVVADYGAISFLHLLHRVAENGTQAAAKALWAGLDVELPQPAEYPKGLRDALAQGLITEADIDLAVSRVLRLKFRLGLFERPYVDPDAVELNTAEDAAVAKEVAEKSLILLSNNGVLPLSKTVKKLAVVGPNAHNRMALFGNYSFENHVVSTHFPDAAEKVVSAPTVLEALRERLPKSDISYARGCEIMSDDLSGIDEAMALASGADAVIAVVGDKAGHFQMGTVGEGTDATDLSLPGGQAKLLDALLSTGIPVVVVLLNGRPFALSSIAEKAAAIIEAWFPGQAGALAIADALIGDLNPGGKTTLTFSRGAGTQPTYYNHKFLAHGIPRVPGLDPVFPFGHGLSYTTFGYSDFSLSSDEIPVDGVVEVSCRITNTGDRSGDEVVQLYVQDLAASVSRPVKELKGFARVSLGPAESKIITFKLPADLFSFIGIDYKRVVEPGQMRIMLGSSSEDIRLEGDLTLVGSVREICERRALMSEISVGAA</sequence>
<dbReference type="InterPro" id="IPR017853">
    <property type="entry name" value="GH"/>
</dbReference>
<organism evidence="4 5">
    <name type="scientific">Abyssobacteria bacterium (strain SURF_5)</name>
    <dbReference type="NCBI Taxonomy" id="2093360"/>
    <lineage>
        <taxon>Bacteria</taxon>
        <taxon>Pseudomonadati</taxon>
        <taxon>Candidatus Hydrogenedentota</taxon>
        <taxon>Candidatus Abyssobacteria</taxon>
    </lineage>
</organism>
<dbReference type="SUPFAM" id="SSF52279">
    <property type="entry name" value="Beta-D-glucan exohydrolase, C-terminal domain"/>
    <property type="match status" value="1"/>
</dbReference>
<dbReference type="InterPro" id="IPR051915">
    <property type="entry name" value="Cellulose_Degrad_GH3"/>
</dbReference>
<dbReference type="PANTHER" id="PTHR30620">
    <property type="entry name" value="PERIPLASMIC BETA-GLUCOSIDASE-RELATED"/>
    <property type="match status" value="1"/>
</dbReference>
<dbReference type="Pfam" id="PF01915">
    <property type="entry name" value="Glyco_hydro_3_C"/>
    <property type="match status" value="1"/>
</dbReference>
<dbReference type="InterPro" id="IPR036881">
    <property type="entry name" value="Glyco_hydro_3_C_sf"/>
</dbReference>
<dbReference type="GO" id="GO:0008422">
    <property type="term" value="F:beta-glucosidase activity"/>
    <property type="evidence" value="ECO:0007669"/>
    <property type="project" value="TreeGrafter"/>
</dbReference>
<dbReference type="Gene3D" id="2.60.40.10">
    <property type="entry name" value="Immunoglobulins"/>
    <property type="match status" value="1"/>
</dbReference>
<dbReference type="EMBL" id="QZKU01000057">
    <property type="protein sequence ID" value="RJP22485.1"/>
    <property type="molecule type" value="Genomic_DNA"/>
</dbReference>
<dbReference type="InterPro" id="IPR036962">
    <property type="entry name" value="Glyco_hydro_3_N_sf"/>
</dbReference>
<accession>A0A3A4NVA0</accession>
<dbReference type="PRINTS" id="PR00133">
    <property type="entry name" value="GLHYDRLASE3"/>
</dbReference>
<dbReference type="InterPro" id="IPR002772">
    <property type="entry name" value="Glyco_hydro_3_C"/>
</dbReference>
<name>A0A3A4NVA0_ABYX5</name>
<dbReference type="GO" id="GO:0009251">
    <property type="term" value="P:glucan catabolic process"/>
    <property type="evidence" value="ECO:0007669"/>
    <property type="project" value="TreeGrafter"/>
</dbReference>
<dbReference type="Proteomes" id="UP000265882">
    <property type="component" value="Unassembled WGS sequence"/>
</dbReference>
<dbReference type="InterPro" id="IPR001764">
    <property type="entry name" value="Glyco_hydro_3_N"/>
</dbReference>
<dbReference type="SMART" id="SM01217">
    <property type="entry name" value="Fn3_like"/>
    <property type="match status" value="1"/>
</dbReference>
<feature type="domain" description="Fibronectin type III-like" evidence="3">
    <location>
        <begin position="668"/>
        <end position="737"/>
    </location>
</feature>
<dbReference type="SUPFAM" id="SSF51445">
    <property type="entry name" value="(Trans)glycosidases"/>
    <property type="match status" value="1"/>
</dbReference>
<dbReference type="FunFam" id="2.60.40.10:FF:000495">
    <property type="entry name" value="Periplasmic beta-glucosidase"/>
    <property type="match status" value="1"/>
</dbReference>